<feature type="compositionally biased region" description="Polar residues" evidence="2">
    <location>
        <begin position="7"/>
        <end position="17"/>
    </location>
</feature>
<evidence type="ECO:0000256" key="1">
    <source>
        <dbReference type="ARBA" id="ARBA00009841"/>
    </source>
</evidence>
<gene>
    <name evidence="3" type="ORF">TAT_000040500</name>
    <name evidence="4" type="ORF">TAV_000040100</name>
</gene>
<evidence type="ECO:0000313" key="3">
    <source>
        <dbReference type="EMBL" id="SVP88545.1"/>
    </source>
</evidence>
<feature type="region of interest" description="Disordered" evidence="2">
    <location>
        <begin position="1"/>
        <end position="28"/>
    </location>
</feature>
<reference evidence="4" key="1">
    <citation type="submission" date="2018-07" db="EMBL/GenBank/DDBJ databases">
        <authorList>
            <person name="Quirk P.G."/>
            <person name="Krulwich T.A."/>
        </authorList>
    </citation>
    <scope>NUCLEOTIDE SEQUENCE</scope>
    <source>
        <strain evidence="4">Anand</strain>
    </source>
</reference>
<organism evidence="4">
    <name type="scientific">Theileria annulata</name>
    <dbReference type="NCBI Taxonomy" id="5874"/>
    <lineage>
        <taxon>Eukaryota</taxon>
        <taxon>Sar</taxon>
        <taxon>Alveolata</taxon>
        <taxon>Apicomplexa</taxon>
        <taxon>Aconoidasida</taxon>
        <taxon>Piroplasmida</taxon>
        <taxon>Theileriidae</taxon>
        <taxon>Theileria</taxon>
    </lineage>
</organism>
<sequence>MDDEQDSTFINVKTNTSKPEKKHKKNKRALHVEISDKNLDNTTHKKVLNDNKITKKDNNKDNLNYVRLFKEIPQVCDYYSIISTFRGYLSLENQEIIPFQTLTIYGVNEVVLYNDIDDKSSKWMEYFSLNLRYLETPQYLRKFLFPMDNGIYIHLHIYINSFMLLIVF</sequence>
<accession>A0A3B0MJ02</accession>
<comment type="similarity">
    <text evidence="1">Belongs to the class IV-like SAM-binding methyltransferase superfamily.</text>
</comment>
<dbReference type="InterPro" id="IPR029028">
    <property type="entry name" value="Alpha/beta_knot_MTases"/>
</dbReference>
<dbReference type="EMBL" id="UIVS01000001">
    <property type="protein sequence ID" value="SVP89704.1"/>
    <property type="molecule type" value="Genomic_DNA"/>
</dbReference>
<name>A0A3B0MJ02_THEAN</name>
<dbReference type="SUPFAM" id="SSF75217">
    <property type="entry name" value="alpha/beta knot"/>
    <property type="match status" value="1"/>
</dbReference>
<keyword evidence="4" id="KW-0489">Methyltransferase</keyword>
<keyword evidence="4" id="KW-0808">Transferase</keyword>
<evidence type="ECO:0000313" key="4">
    <source>
        <dbReference type="EMBL" id="SVP89704.1"/>
    </source>
</evidence>
<evidence type="ECO:0000256" key="2">
    <source>
        <dbReference type="SAM" id="MobiDB-lite"/>
    </source>
</evidence>
<proteinExistence type="inferred from homology"/>
<dbReference type="EMBL" id="UIVT01000001">
    <property type="protein sequence ID" value="SVP88545.1"/>
    <property type="molecule type" value="Genomic_DNA"/>
</dbReference>
<protein>
    <submittedName>
        <fullName evidence="4">RNA methyltransferase, putative</fullName>
    </submittedName>
</protein>
<dbReference type="InterPro" id="IPR003750">
    <property type="entry name" value="Put_MeTrfase-C9orf114-like"/>
</dbReference>
<dbReference type="GO" id="GO:0008168">
    <property type="term" value="F:methyltransferase activity"/>
    <property type="evidence" value="ECO:0007669"/>
    <property type="project" value="UniProtKB-KW"/>
</dbReference>
<dbReference type="InterPro" id="IPR029026">
    <property type="entry name" value="tRNA_m1G_MTases_N"/>
</dbReference>
<dbReference type="GO" id="GO:0032259">
    <property type="term" value="P:methylation"/>
    <property type="evidence" value="ECO:0007669"/>
    <property type="project" value="UniProtKB-KW"/>
</dbReference>
<dbReference type="Gene3D" id="3.40.1280.10">
    <property type="match status" value="1"/>
</dbReference>
<dbReference type="VEuPathDB" id="PiroplasmaDB:TA21035"/>
<dbReference type="Pfam" id="PF02598">
    <property type="entry name" value="Methyltrn_RNA_3"/>
    <property type="match status" value="1"/>
</dbReference>
<dbReference type="AlphaFoldDB" id="A0A3B0MJ02"/>